<dbReference type="EMBL" id="CP055898">
    <property type="protein sequence ID" value="QKX53653.1"/>
    <property type="molecule type" value="Genomic_DNA"/>
</dbReference>
<keyword evidence="2" id="KW-0285">Flavoprotein</keyword>
<dbReference type="PROSITE" id="PS00624">
    <property type="entry name" value="GMC_OXRED_2"/>
    <property type="match status" value="1"/>
</dbReference>
<protein>
    <recommendedName>
        <fullName evidence="3">Glucose-methanol-choline oxidoreductase N-terminal domain-containing protein</fullName>
    </recommendedName>
</protein>
<dbReference type="SUPFAM" id="SSF54373">
    <property type="entry name" value="FAD-linked reductases, C-terminal domain"/>
    <property type="match status" value="1"/>
</dbReference>
<accession>A0A7H8QK74</accession>
<feature type="binding site" evidence="2">
    <location>
        <position position="237"/>
    </location>
    <ligand>
        <name>FAD</name>
        <dbReference type="ChEBI" id="CHEBI:57692"/>
    </ligand>
</feature>
<keyword evidence="2" id="KW-0274">FAD</keyword>
<evidence type="ECO:0000313" key="4">
    <source>
        <dbReference type="EMBL" id="QKX53653.1"/>
    </source>
</evidence>
<dbReference type="GO" id="GO:0016614">
    <property type="term" value="F:oxidoreductase activity, acting on CH-OH group of donors"/>
    <property type="evidence" value="ECO:0007669"/>
    <property type="project" value="InterPro"/>
</dbReference>
<dbReference type="InterPro" id="IPR036188">
    <property type="entry name" value="FAD/NAD-bd_sf"/>
</dbReference>
<dbReference type="InterPro" id="IPR007867">
    <property type="entry name" value="GMC_OxRtase_C"/>
</dbReference>
<dbReference type="Pfam" id="PF05199">
    <property type="entry name" value="GMC_oxred_C"/>
    <property type="match status" value="1"/>
</dbReference>
<evidence type="ECO:0000256" key="2">
    <source>
        <dbReference type="PIRSR" id="PIRSR000137-2"/>
    </source>
</evidence>
<dbReference type="AlphaFoldDB" id="A0A7H8QK74"/>
<sequence length="614" mass="66438">MSSPVEADVIVIGGGTAGLVLAARLSEDANINVLVLEAGLDQKDDPRVKTPALWPGLVGTESDWGFVTLPQEALNGKQLPLPQGRLIGGSSAINGMAFIANSQVNVDAWGKLGNPDWNWKTLEPYYKKTYTLTLPSEEQQKQLGLEYVDRQTSGFEGPLHASYPDAIKDPVANAWIESLRSLGFPMSGDPFSGNAFGGYINAATIEPVEKTRSYSQTAYYEPIKDRSNLRIITGALVEKILFRHTDPDEDIVATGCQYRNNGISHTVTARQTVIISAGAFNSPKILELSGIGSHAILEKHEIEVLIDNPNVGENLQDHVLAGLSFEVQDSINTKDDLMRRVPAALGAAMEEYKTNRFGPFTVGGNYSSALLPIPDFSNPATGKSELLQVLNLIPESSEDSFSSDLGSFVRTLLSNPHEATGGYFTYPAQSDFKGSGAGDEVLRTKFPENYITVAVSLLHPLSRGSSHITSSDVADSPAIDPRYLTHPLDVELLARHTRYIESIVASPPLASILKPGGKRSPGVPDDLRKAPLEEVKDYVKSAAKSTWHPTSTCAMMPREKGGVVDSRFRVWGTTNLRVVDASVIPIATRGNTQSSVYAIAERAVDLIKHDLVST</sequence>
<dbReference type="SUPFAM" id="SSF51905">
    <property type="entry name" value="FAD/NAD(P)-binding domain"/>
    <property type="match status" value="1"/>
</dbReference>
<dbReference type="Pfam" id="PF00732">
    <property type="entry name" value="GMC_oxred_N"/>
    <property type="match status" value="1"/>
</dbReference>
<organism evidence="4 5">
    <name type="scientific">Talaromyces rugulosus</name>
    <name type="common">Penicillium rugulosum</name>
    <dbReference type="NCBI Taxonomy" id="121627"/>
    <lineage>
        <taxon>Eukaryota</taxon>
        <taxon>Fungi</taxon>
        <taxon>Dikarya</taxon>
        <taxon>Ascomycota</taxon>
        <taxon>Pezizomycotina</taxon>
        <taxon>Eurotiomycetes</taxon>
        <taxon>Eurotiomycetidae</taxon>
        <taxon>Eurotiales</taxon>
        <taxon>Trichocomaceae</taxon>
        <taxon>Talaromyces</taxon>
        <taxon>Talaromyces sect. Islandici</taxon>
    </lineage>
</organism>
<proteinExistence type="inferred from homology"/>
<comment type="similarity">
    <text evidence="1">Belongs to the GMC oxidoreductase family.</text>
</comment>
<feature type="binding site" evidence="2">
    <location>
        <begin position="547"/>
        <end position="548"/>
    </location>
    <ligand>
        <name>FAD</name>
        <dbReference type="ChEBI" id="CHEBI:57692"/>
    </ligand>
</feature>
<evidence type="ECO:0000256" key="1">
    <source>
        <dbReference type="ARBA" id="ARBA00010790"/>
    </source>
</evidence>
<dbReference type="InterPro" id="IPR000172">
    <property type="entry name" value="GMC_OxRdtase_N"/>
</dbReference>
<dbReference type="PIRSF" id="PIRSF000137">
    <property type="entry name" value="Alcohol_oxidase"/>
    <property type="match status" value="1"/>
</dbReference>
<dbReference type="PANTHER" id="PTHR11552:SF210">
    <property type="entry name" value="GLUCOSE-METHANOL-CHOLINE OXIDOREDUCTASE N-TERMINAL DOMAIN-CONTAINING PROTEIN-RELATED"/>
    <property type="match status" value="1"/>
</dbReference>
<dbReference type="PANTHER" id="PTHR11552">
    <property type="entry name" value="GLUCOSE-METHANOL-CHOLINE GMC OXIDOREDUCTASE"/>
    <property type="match status" value="1"/>
</dbReference>
<dbReference type="Gene3D" id="3.50.50.60">
    <property type="entry name" value="FAD/NAD(P)-binding domain"/>
    <property type="match status" value="1"/>
</dbReference>
<dbReference type="GO" id="GO:0050660">
    <property type="term" value="F:flavin adenine dinucleotide binding"/>
    <property type="evidence" value="ECO:0007669"/>
    <property type="project" value="InterPro"/>
</dbReference>
<keyword evidence="5" id="KW-1185">Reference proteome</keyword>
<evidence type="ECO:0000259" key="3">
    <source>
        <dbReference type="PROSITE" id="PS00624"/>
    </source>
</evidence>
<feature type="domain" description="Glucose-methanol-choline oxidoreductase N-terminal" evidence="3">
    <location>
        <begin position="278"/>
        <end position="292"/>
    </location>
</feature>
<dbReference type="InterPro" id="IPR012132">
    <property type="entry name" value="GMC_OxRdtase"/>
</dbReference>
<dbReference type="Proteomes" id="UP000509510">
    <property type="component" value="Chromosome I"/>
</dbReference>
<dbReference type="GeneID" id="55988245"/>
<gene>
    <name evidence="4" type="ORF">TRUGW13939_00732</name>
</gene>
<comment type="cofactor">
    <cofactor evidence="2">
        <name>FAD</name>
        <dbReference type="ChEBI" id="CHEBI:57692"/>
    </cofactor>
</comment>
<name>A0A7H8QK74_TALRU</name>
<dbReference type="OrthoDB" id="4219794at2759"/>
<dbReference type="RefSeq" id="XP_035339832.1">
    <property type="nucleotide sequence ID" value="XM_035483939.1"/>
</dbReference>
<dbReference type="Gene3D" id="3.30.560.10">
    <property type="entry name" value="Glucose Oxidase, domain 3"/>
    <property type="match status" value="1"/>
</dbReference>
<reference evidence="5" key="1">
    <citation type="submission" date="2020-06" db="EMBL/GenBank/DDBJ databases">
        <title>A chromosome-scale genome assembly of Talaromyces rugulosus W13939.</title>
        <authorList>
            <person name="Wang B."/>
            <person name="Guo L."/>
            <person name="Ye K."/>
            <person name="Wang L."/>
        </authorList>
    </citation>
    <scope>NUCLEOTIDE SEQUENCE [LARGE SCALE GENOMIC DNA]</scope>
    <source>
        <strain evidence="5">W13939</strain>
    </source>
</reference>
<dbReference type="KEGG" id="trg:TRUGW13939_00732"/>
<evidence type="ECO:0000313" key="5">
    <source>
        <dbReference type="Proteomes" id="UP000509510"/>
    </source>
</evidence>